<gene>
    <name evidence="3" type="ORF">C2845_PM07G12570</name>
</gene>
<accession>A0A3L6SS19</accession>
<dbReference type="OrthoDB" id="1735671at2759"/>
<dbReference type="STRING" id="4540.A0A3L6SS19"/>
<feature type="compositionally biased region" description="Low complexity" evidence="2">
    <location>
        <begin position="686"/>
        <end position="703"/>
    </location>
</feature>
<dbReference type="AlphaFoldDB" id="A0A3L6SS19"/>
<evidence type="ECO:0000313" key="4">
    <source>
        <dbReference type="Proteomes" id="UP000275267"/>
    </source>
</evidence>
<evidence type="ECO:0000313" key="3">
    <source>
        <dbReference type="EMBL" id="RLN25461.1"/>
    </source>
</evidence>
<feature type="compositionally biased region" description="Low complexity" evidence="2">
    <location>
        <begin position="619"/>
        <end position="629"/>
    </location>
</feature>
<dbReference type="Proteomes" id="UP000275267">
    <property type="component" value="Unassembled WGS sequence"/>
</dbReference>
<feature type="region of interest" description="Disordered" evidence="2">
    <location>
        <begin position="607"/>
        <end position="629"/>
    </location>
</feature>
<dbReference type="PANTHER" id="PTHR47747:SF2">
    <property type="entry name" value="RIBONUCLEASE P PROTEIN SUBUNIT P38-LIKE PROTEIN"/>
    <property type="match status" value="1"/>
</dbReference>
<feature type="region of interest" description="Disordered" evidence="2">
    <location>
        <begin position="684"/>
        <end position="709"/>
    </location>
</feature>
<dbReference type="EMBL" id="PQIB02000004">
    <property type="protein sequence ID" value="RLN25461.1"/>
    <property type="molecule type" value="Genomic_DNA"/>
</dbReference>
<feature type="compositionally biased region" description="Basic and acidic residues" evidence="2">
    <location>
        <begin position="545"/>
        <end position="562"/>
    </location>
</feature>
<organism evidence="3 4">
    <name type="scientific">Panicum miliaceum</name>
    <name type="common">Proso millet</name>
    <name type="synonym">Broomcorn millet</name>
    <dbReference type="NCBI Taxonomy" id="4540"/>
    <lineage>
        <taxon>Eukaryota</taxon>
        <taxon>Viridiplantae</taxon>
        <taxon>Streptophyta</taxon>
        <taxon>Embryophyta</taxon>
        <taxon>Tracheophyta</taxon>
        <taxon>Spermatophyta</taxon>
        <taxon>Magnoliopsida</taxon>
        <taxon>Liliopsida</taxon>
        <taxon>Poales</taxon>
        <taxon>Poaceae</taxon>
        <taxon>PACMAD clade</taxon>
        <taxon>Panicoideae</taxon>
        <taxon>Panicodae</taxon>
        <taxon>Paniceae</taxon>
        <taxon>Panicinae</taxon>
        <taxon>Panicum</taxon>
        <taxon>Panicum sect. Panicum</taxon>
    </lineage>
</organism>
<sequence>MAADHALPLAPASPSSCSAAVSMHRAAGYCVGFSCGLAALGVQGRVAGRCDLGAGRRGCRWSRARELALREKVAALERQVEGLRHRRAEDAKANEKVAGIFASHEQRWFAERKSLRRQVHAVVAAARAREAKREEEAAELRRQLEEQRNAAALKDRALEQEIQRREGAEERLRAAEQAVEELRERAGKEAAEHAAELRKHKAAFVELASAQRQLEADLARAARLADTAEAELREALERRDEAASAAADLSAEAARLRRDADHKEKILSAMLRKSKINMEDREMLVREVKMCKARRKQAELEAERWRKMWESRGHRRGSSRSSARCVAEQPQPAGCSDKLLAPDAVARETSDTKILFVDHVEDDGKKDHRQATAKELTTIECVDRYASHVDDKPAVEEYQALQEWFQMETEKYTAMIKHRHGAEIEAFTEQLRLKDEKLEAFRWRAVSMDVDATRLRSRIQELEARLAQHEKHSAGVEALLLDRENENRALKEQLEALQAQALGVEICTAAGDQDDATDRCIPCSPVKIQRTLWAEADRLSSGSWRHQETKLDEPASSPDDHKEKAFDVEAAEALVIPVRDLACAAEATSTEHDRHDAPARQSFRSEIEEKEVCTDPGNAQTQASASSSQEVTSELALVAVSPDQKTNSAWKTDIHALAVSYKIKRLKQQLLVLEKLAAEGREEAAAAKPSGSEASCSSSGSNSRQHPRTRYQTMMSFLSKHVKRYQSLDDKIDDLCARMEESKRSVGREERRHGGGEQSAALGQFLEETFQLQRFMVATGQKLLETQSRIAPGLSRCGGGGDGVDLKRLMDVAGALLRDVQRGLEVRIARIIGDLEGTLTFHGILRTSR</sequence>
<feature type="coiled-coil region" evidence="1">
    <location>
        <begin position="452"/>
        <end position="500"/>
    </location>
</feature>
<keyword evidence="1" id="KW-0175">Coiled coil</keyword>
<protein>
    <submittedName>
        <fullName evidence="3">Myosin-14</fullName>
    </submittedName>
</protein>
<evidence type="ECO:0000256" key="1">
    <source>
        <dbReference type="SAM" id="Coils"/>
    </source>
</evidence>
<feature type="region of interest" description="Disordered" evidence="2">
    <location>
        <begin position="543"/>
        <end position="562"/>
    </location>
</feature>
<keyword evidence="4" id="KW-1185">Reference proteome</keyword>
<feature type="coiled-coil region" evidence="1">
    <location>
        <begin position="123"/>
        <end position="308"/>
    </location>
</feature>
<name>A0A3L6SS19_PANMI</name>
<evidence type="ECO:0000256" key="2">
    <source>
        <dbReference type="SAM" id="MobiDB-lite"/>
    </source>
</evidence>
<proteinExistence type="predicted"/>
<dbReference type="PANTHER" id="PTHR47747">
    <property type="entry name" value="RIBONUCLEASE P PROTEIN SUBUNIT P38-LIKE PROTEIN"/>
    <property type="match status" value="1"/>
</dbReference>
<reference evidence="4" key="1">
    <citation type="journal article" date="2019" name="Nat. Commun.">
        <title>The genome of broomcorn millet.</title>
        <authorList>
            <person name="Zou C."/>
            <person name="Miki D."/>
            <person name="Li D."/>
            <person name="Tang Q."/>
            <person name="Xiao L."/>
            <person name="Rajput S."/>
            <person name="Deng P."/>
            <person name="Jia W."/>
            <person name="Huang R."/>
            <person name="Zhang M."/>
            <person name="Sun Y."/>
            <person name="Hu J."/>
            <person name="Fu X."/>
            <person name="Schnable P.S."/>
            <person name="Li F."/>
            <person name="Zhang H."/>
            <person name="Feng B."/>
            <person name="Zhu X."/>
            <person name="Liu R."/>
            <person name="Schnable J.C."/>
            <person name="Zhu J.-K."/>
            <person name="Zhang H."/>
        </authorList>
    </citation>
    <scope>NUCLEOTIDE SEQUENCE [LARGE SCALE GENOMIC DNA]</scope>
</reference>
<comment type="caution">
    <text evidence="3">The sequence shown here is derived from an EMBL/GenBank/DDBJ whole genome shotgun (WGS) entry which is preliminary data.</text>
</comment>